<evidence type="ECO:0000256" key="2">
    <source>
        <dbReference type="ARBA" id="ARBA00022679"/>
    </source>
</evidence>
<dbReference type="SMART" id="SM00811">
    <property type="entry name" value="Alpha_kinase"/>
    <property type="match status" value="1"/>
</dbReference>
<gene>
    <name evidence="8" type="ORF">D9757_012761</name>
</gene>
<evidence type="ECO:0000259" key="7">
    <source>
        <dbReference type="PROSITE" id="PS51158"/>
    </source>
</evidence>
<feature type="region of interest" description="Disordered" evidence="6">
    <location>
        <begin position="568"/>
        <end position="598"/>
    </location>
</feature>
<dbReference type="GO" id="GO:0004674">
    <property type="term" value="F:protein serine/threonine kinase activity"/>
    <property type="evidence" value="ECO:0007669"/>
    <property type="project" value="UniProtKB-KW"/>
</dbReference>
<accession>A0A8H5GKL8</accession>
<dbReference type="Gene3D" id="3.20.200.10">
    <property type="entry name" value="MHCK/EF2 kinase"/>
    <property type="match status" value="1"/>
</dbReference>
<feature type="compositionally biased region" description="Polar residues" evidence="6">
    <location>
        <begin position="109"/>
        <end position="118"/>
    </location>
</feature>
<dbReference type="CDD" id="cd04515">
    <property type="entry name" value="Alpha_kinase"/>
    <property type="match status" value="1"/>
</dbReference>
<keyword evidence="9" id="KW-1185">Reference proteome</keyword>
<keyword evidence="5" id="KW-0067">ATP-binding</keyword>
<reference evidence="8 9" key="1">
    <citation type="journal article" date="2020" name="ISME J.">
        <title>Uncovering the hidden diversity of litter-decomposition mechanisms in mushroom-forming fungi.</title>
        <authorList>
            <person name="Floudas D."/>
            <person name="Bentzer J."/>
            <person name="Ahren D."/>
            <person name="Johansson T."/>
            <person name="Persson P."/>
            <person name="Tunlid A."/>
        </authorList>
    </citation>
    <scope>NUCLEOTIDE SEQUENCE [LARGE SCALE GENOMIC DNA]</scope>
    <source>
        <strain evidence="8 9">CBS 406.79</strain>
    </source>
</reference>
<dbReference type="OrthoDB" id="2744370at2759"/>
<dbReference type="AlphaFoldDB" id="A0A8H5GKL8"/>
<dbReference type="PROSITE" id="PS51158">
    <property type="entry name" value="ALPHA_KINASE"/>
    <property type="match status" value="1"/>
</dbReference>
<comment type="caution">
    <text evidence="8">The sequence shown here is derived from an EMBL/GenBank/DDBJ whole genome shotgun (WGS) entry which is preliminary data.</text>
</comment>
<evidence type="ECO:0000313" key="8">
    <source>
        <dbReference type="EMBL" id="KAF5366657.1"/>
    </source>
</evidence>
<feature type="compositionally biased region" description="Basic and acidic residues" evidence="6">
    <location>
        <begin position="575"/>
        <end position="585"/>
    </location>
</feature>
<feature type="compositionally biased region" description="Low complexity" evidence="6">
    <location>
        <begin position="119"/>
        <end position="130"/>
    </location>
</feature>
<dbReference type="Pfam" id="PF02816">
    <property type="entry name" value="Alpha_kinase"/>
    <property type="match status" value="1"/>
</dbReference>
<keyword evidence="1" id="KW-0723">Serine/threonine-protein kinase</keyword>
<dbReference type="InterPro" id="IPR011009">
    <property type="entry name" value="Kinase-like_dom_sf"/>
</dbReference>
<keyword evidence="4" id="KW-0418">Kinase</keyword>
<evidence type="ECO:0000313" key="9">
    <source>
        <dbReference type="Proteomes" id="UP000518752"/>
    </source>
</evidence>
<evidence type="ECO:0000256" key="5">
    <source>
        <dbReference type="ARBA" id="ARBA00022840"/>
    </source>
</evidence>
<evidence type="ECO:0000256" key="3">
    <source>
        <dbReference type="ARBA" id="ARBA00022741"/>
    </source>
</evidence>
<dbReference type="GO" id="GO:0005524">
    <property type="term" value="F:ATP binding"/>
    <property type="evidence" value="ECO:0007669"/>
    <property type="project" value="UniProtKB-KW"/>
</dbReference>
<dbReference type="InterPro" id="IPR004166">
    <property type="entry name" value="a-kinase_dom"/>
</dbReference>
<keyword evidence="3" id="KW-0547">Nucleotide-binding</keyword>
<dbReference type="GO" id="GO:1903013">
    <property type="term" value="P:response to differentiation-inducing factor 1"/>
    <property type="evidence" value="ECO:0007669"/>
    <property type="project" value="TreeGrafter"/>
</dbReference>
<dbReference type="PANTHER" id="PTHR45992:SF2">
    <property type="entry name" value="EUKARYOTIC ELONGATION FACTOR 2 KINASE"/>
    <property type="match status" value="1"/>
</dbReference>
<feature type="region of interest" description="Disordered" evidence="6">
    <location>
        <begin position="80"/>
        <end position="130"/>
    </location>
</feature>
<proteinExistence type="predicted"/>
<organism evidence="8 9">
    <name type="scientific">Collybiopsis confluens</name>
    <dbReference type="NCBI Taxonomy" id="2823264"/>
    <lineage>
        <taxon>Eukaryota</taxon>
        <taxon>Fungi</taxon>
        <taxon>Dikarya</taxon>
        <taxon>Basidiomycota</taxon>
        <taxon>Agaricomycotina</taxon>
        <taxon>Agaricomycetes</taxon>
        <taxon>Agaricomycetidae</taxon>
        <taxon>Agaricales</taxon>
        <taxon>Marasmiineae</taxon>
        <taxon>Omphalotaceae</taxon>
        <taxon>Collybiopsis</taxon>
    </lineage>
</organism>
<sequence length="598" mass="66891">MTRAKDLRGTTRKPQTLDSNVEARITEAKHALLVSTDPKFNPKKASALYNVPYRTFLNRLRGIHPRKKAHEKEMLLNGEETKDQSFDQLPSSLPSTSSTPSNSILPCNETVNDNAMNMSTPSTSPSTSNPSSYISSDFVEALLDEKLLIFKHMSLSFSSASAVSLQLIRPIHVNIPSCGPSGRKKNLSELQSDLLSHRCNNFCLFRRSHADAAGFSHLPPLSDINFFESVRMLHLRINSVKRKAPVTVSNANKRSKLSDPDSNPILVPEVSAPASACECNDIPDTAPPTRPPEPDPDGDAWVEILSWDEKKNILQEAYDCGFDIPSHWPVDVQVDVHIFLVQYIHIYLFITVLKLQLKGHDFAAKKYIKFSDDTVDNDLLSDTEKIRKNKYLLYSDAGRLMQCAAFLRAFYDYAQRNDVQRIDWDIQFSKCFLLQEDGATPSIASAMKFAFGEDEGVTWLVEPRRSTSFEKFTGTLCHSRAYFGGLASETVHAFAHYVYIFTKHEVVVADLQGTLVSVDGKNLLMLFDPMTHTTSGLSGSGDFGEEGIKSFVRDHECGPVCKVMKLDDEDESEVETPRDSGKAEEQGQGNRRHWATVL</sequence>
<dbReference type="Proteomes" id="UP000518752">
    <property type="component" value="Unassembled WGS sequence"/>
</dbReference>
<dbReference type="PANTHER" id="PTHR45992">
    <property type="entry name" value="EUKARYOTIC ELONGATION FACTOR 2 KINASE-RELATED"/>
    <property type="match status" value="1"/>
</dbReference>
<keyword evidence="2" id="KW-0808">Transferase</keyword>
<evidence type="ECO:0000256" key="1">
    <source>
        <dbReference type="ARBA" id="ARBA00022527"/>
    </source>
</evidence>
<dbReference type="SUPFAM" id="SSF56112">
    <property type="entry name" value="Protein kinase-like (PK-like)"/>
    <property type="match status" value="1"/>
</dbReference>
<feature type="domain" description="Alpha-type protein kinase" evidence="7">
    <location>
        <begin position="293"/>
        <end position="569"/>
    </location>
</feature>
<dbReference type="EMBL" id="JAACJN010000150">
    <property type="protein sequence ID" value="KAF5366657.1"/>
    <property type="molecule type" value="Genomic_DNA"/>
</dbReference>
<name>A0A8H5GKL8_9AGAR</name>
<evidence type="ECO:0000256" key="6">
    <source>
        <dbReference type="SAM" id="MobiDB-lite"/>
    </source>
</evidence>
<evidence type="ECO:0000256" key="4">
    <source>
        <dbReference type="ARBA" id="ARBA00022777"/>
    </source>
</evidence>
<dbReference type="InterPro" id="IPR051852">
    <property type="entry name" value="Alpha-type_PK"/>
</dbReference>
<feature type="compositionally biased region" description="Low complexity" evidence="6">
    <location>
        <begin position="89"/>
        <end position="106"/>
    </location>
</feature>
<feature type="region of interest" description="Disordered" evidence="6">
    <location>
        <begin position="280"/>
        <end position="299"/>
    </location>
</feature>
<dbReference type="GO" id="GO:0031037">
    <property type="term" value="P:myosin II filament disassembly"/>
    <property type="evidence" value="ECO:0007669"/>
    <property type="project" value="TreeGrafter"/>
</dbReference>
<protein>
    <recommendedName>
        <fullName evidence="7">Alpha-type protein kinase domain-containing protein</fullName>
    </recommendedName>
</protein>